<dbReference type="PIRSF" id="PIRSF004749">
    <property type="entry name" value="Pep_def"/>
    <property type="match status" value="1"/>
</dbReference>
<sequence length="167" mass="18547">MTRRRVLTFPDAGLRAIAKPVKEFNQHLQELADDLLQAMRAAPGIGIAAPHIGVLERVIAIEIPGGAGPSIYVNPMVEWSSSETARYDEGSISMPGVTESIERPAAIRIRYQDLSGREQTEAADGLLAVCLQHEIDQLDGIFWIYRLSKLRRDRIVKRFGKIGNVIE</sequence>
<feature type="active site" evidence="2">
    <location>
        <position position="134"/>
    </location>
</feature>
<name>A0ABU0S9T0_9HYPH</name>
<keyword evidence="4" id="KW-1185">Reference proteome</keyword>
<protein>
    <recommendedName>
        <fullName evidence="2">Peptide deformylase-like</fullName>
    </recommendedName>
    <alternativeName>
        <fullName evidence="2">Polypeptide deformylase-like</fullName>
    </alternativeName>
</protein>
<dbReference type="NCBIfam" id="NF009484">
    <property type="entry name" value="PRK12846.1-5"/>
    <property type="match status" value="1"/>
</dbReference>
<comment type="similarity">
    <text evidence="1 2">Belongs to the polypeptide deformylase family.</text>
</comment>
<evidence type="ECO:0000256" key="1">
    <source>
        <dbReference type="ARBA" id="ARBA00010759"/>
    </source>
</evidence>
<dbReference type="GO" id="GO:0042586">
    <property type="term" value="F:peptide deformylase activity"/>
    <property type="evidence" value="ECO:0007669"/>
    <property type="project" value="UniProtKB-EC"/>
</dbReference>
<reference evidence="3 4" key="1">
    <citation type="submission" date="2023-07" db="EMBL/GenBank/DDBJ databases">
        <title>Comparative genomics of wheat-associated soil bacteria to identify genetic determinants of phenazine resistance.</title>
        <authorList>
            <person name="Mouncey N."/>
        </authorList>
    </citation>
    <scope>NUCLEOTIDE SEQUENCE [LARGE SCALE GENOMIC DNA]</scope>
    <source>
        <strain evidence="3 4">W4I11</strain>
    </source>
</reference>
<dbReference type="Gene3D" id="3.90.45.10">
    <property type="entry name" value="Peptide deformylase"/>
    <property type="match status" value="1"/>
</dbReference>
<evidence type="ECO:0000313" key="4">
    <source>
        <dbReference type="Proteomes" id="UP001237780"/>
    </source>
</evidence>
<gene>
    <name evidence="3" type="ORF">QFZ34_001670</name>
</gene>
<dbReference type="NCBIfam" id="TIGR00079">
    <property type="entry name" value="pept_deformyl"/>
    <property type="match status" value="1"/>
</dbReference>
<comment type="caution">
    <text evidence="3">The sequence shown here is derived from an EMBL/GenBank/DDBJ whole genome shotgun (WGS) entry which is preliminary data.</text>
</comment>
<dbReference type="Pfam" id="PF01327">
    <property type="entry name" value="Pep_deformylase"/>
    <property type="match status" value="1"/>
</dbReference>
<dbReference type="EMBL" id="JAUSZT010000003">
    <property type="protein sequence ID" value="MDQ0996488.1"/>
    <property type="molecule type" value="Genomic_DNA"/>
</dbReference>
<comment type="caution">
    <text evidence="2">Lacks conserved residue(s) required for the propagation of feature annotation.</text>
</comment>
<dbReference type="InterPro" id="IPR036821">
    <property type="entry name" value="Peptide_deformylase_sf"/>
</dbReference>
<dbReference type="CDD" id="cd00487">
    <property type="entry name" value="Pep_deformylase"/>
    <property type="match status" value="1"/>
</dbReference>
<dbReference type="PANTHER" id="PTHR10458:SF22">
    <property type="entry name" value="PEPTIDE DEFORMYLASE"/>
    <property type="match status" value="1"/>
</dbReference>
<dbReference type="Proteomes" id="UP001237780">
    <property type="component" value="Unassembled WGS sequence"/>
</dbReference>
<proteinExistence type="inferred from homology"/>
<evidence type="ECO:0000313" key="3">
    <source>
        <dbReference type="EMBL" id="MDQ0996488.1"/>
    </source>
</evidence>
<dbReference type="HAMAP" id="MF_00163">
    <property type="entry name" value="Pep_deformylase"/>
    <property type="match status" value="1"/>
</dbReference>
<dbReference type="PRINTS" id="PR01576">
    <property type="entry name" value="PDEFORMYLASE"/>
</dbReference>
<accession>A0ABU0S9T0</accession>
<dbReference type="RefSeq" id="WP_307279332.1">
    <property type="nucleotide sequence ID" value="NZ_JAUSZT010000003.1"/>
</dbReference>
<evidence type="ECO:0000256" key="2">
    <source>
        <dbReference type="HAMAP-Rule" id="MF_00163"/>
    </source>
</evidence>
<dbReference type="PANTHER" id="PTHR10458">
    <property type="entry name" value="PEPTIDE DEFORMYLASE"/>
    <property type="match status" value="1"/>
</dbReference>
<dbReference type="NCBIfam" id="NF001159">
    <property type="entry name" value="PRK00150.1-3"/>
    <property type="match status" value="1"/>
</dbReference>
<keyword evidence="3" id="KW-0378">Hydrolase</keyword>
<organism evidence="3 4">
    <name type="scientific">Phyllobacterium ifriqiyense</name>
    <dbReference type="NCBI Taxonomy" id="314238"/>
    <lineage>
        <taxon>Bacteria</taxon>
        <taxon>Pseudomonadati</taxon>
        <taxon>Pseudomonadota</taxon>
        <taxon>Alphaproteobacteria</taxon>
        <taxon>Hyphomicrobiales</taxon>
        <taxon>Phyllobacteriaceae</taxon>
        <taxon>Phyllobacterium</taxon>
    </lineage>
</organism>
<dbReference type="SUPFAM" id="SSF56420">
    <property type="entry name" value="Peptide deformylase"/>
    <property type="match status" value="1"/>
</dbReference>
<dbReference type="InterPro" id="IPR023635">
    <property type="entry name" value="Peptide_deformylase"/>
</dbReference>